<keyword evidence="4" id="KW-0479">Metal-binding</keyword>
<sequence length="229" mass="25158">MTFEEMIERSEHIVFFGGAGVSTASGIPDFRSAEGIGGERAEEVLSHDFFVNRTEEFFDFYRKNLLFPDAVPNAAHYALAKLEKRGKLKAVITQNVDGLHRKAGSNVVYELHGNVNYNYCMNCGKRHGAEYVAGSNGVPRCVCGGVVKPGIVLYGEPLDSYMLRMANAFAMAARMLIVAGTSLSVFPASDIVDSYMGNRFVIINETPTEFDSRADLVIRGRVEEVLGNI</sequence>
<evidence type="ECO:0000256" key="3">
    <source>
        <dbReference type="ARBA" id="ARBA00023027"/>
    </source>
</evidence>
<keyword evidence="3" id="KW-0520">NAD</keyword>
<dbReference type="GO" id="GO:0070403">
    <property type="term" value="F:NAD+ binding"/>
    <property type="evidence" value="ECO:0007669"/>
    <property type="project" value="InterPro"/>
</dbReference>
<dbReference type="SUPFAM" id="SSF52467">
    <property type="entry name" value="DHS-like NAD/FAD-binding domain"/>
    <property type="match status" value="1"/>
</dbReference>
<keyword evidence="4" id="KW-0862">Zinc</keyword>
<dbReference type="PANTHER" id="PTHR11085:SF4">
    <property type="entry name" value="NAD-DEPENDENT PROTEIN DEACYLASE"/>
    <property type="match status" value="1"/>
</dbReference>
<dbReference type="Pfam" id="PF02146">
    <property type="entry name" value="SIR2"/>
    <property type="match status" value="1"/>
</dbReference>
<dbReference type="InterPro" id="IPR029035">
    <property type="entry name" value="DHS-like_NAD/FAD-binding_dom"/>
</dbReference>
<accession>A0A9D1MDI7</accession>
<gene>
    <name evidence="6" type="ORF">IAA61_10670</name>
</gene>
<dbReference type="PROSITE" id="PS50305">
    <property type="entry name" value="SIRTUIN"/>
    <property type="match status" value="1"/>
</dbReference>
<feature type="binding site" evidence="4">
    <location>
        <position position="143"/>
    </location>
    <ligand>
        <name>Zn(2+)</name>
        <dbReference type="ChEBI" id="CHEBI:29105"/>
    </ligand>
</feature>
<feature type="binding site" evidence="4">
    <location>
        <position position="141"/>
    </location>
    <ligand>
        <name>Zn(2+)</name>
        <dbReference type="ChEBI" id="CHEBI:29105"/>
    </ligand>
</feature>
<dbReference type="InterPro" id="IPR026591">
    <property type="entry name" value="Sirtuin_cat_small_dom_sf"/>
</dbReference>
<feature type="domain" description="Deacetylase sirtuin-type" evidence="5">
    <location>
        <begin position="1"/>
        <end position="229"/>
    </location>
</feature>
<dbReference type="PANTHER" id="PTHR11085">
    <property type="entry name" value="NAD-DEPENDENT PROTEIN DEACYLASE SIRTUIN-5, MITOCHONDRIAL-RELATED"/>
    <property type="match status" value="1"/>
</dbReference>
<dbReference type="EMBL" id="DVNB01000108">
    <property type="protein sequence ID" value="HIU58254.1"/>
    <property type="molecule type" value="Genomic_DNA"/>
</dbReference>
<evidence type="ECO:0000259" key="5">
    <source>
        <dbReference type="PROSITE" id="PS50305"/>
    </source>
</evidence>
<feature type="binding site" evidence="4">
    <location>
        <position position="120"/>
    </location>
    <ligand>
        <name>Zn(2+)</name>
        <dbReference type="ChEBI" id="CHEBI:29105"/>
    </ligand>
</feature>
<evidence type="ECO:0000313" key="7">
    <source>
        <dbReference type="Proteomes" id="UP000824109"/>
    </source>
</evidence>
<keyword evidence="2" id="KW-0808">Transferase</keyword>
<dbReference type="Gene3D" id="3.40.50.1220">
    <property type="entry name" value="TPP-binding domain"/>
    <property type="match status" value="1"/>
</dbReference>
<reference evidence="6" key="1">
    <citation type="submission" date="2020-10" db="EMBL/GenBank/DDBJ databases">
        <authorList>
            <person name="Gilroy R."/>
        </authorList>
    </citation>
    <scope>NUCLEOTIDE SEQUENCE</scope>
    <source>
        <strain evidence="6">USAMLcec3-3695</strain>
    </source>
</reference>
<dbReference type="EC" id="2.3.1.286" evidence="1"/>
<name>A0A9D1MDI7_9FIRM</name>
<organism evidence="6 7">
    <name type="scientific">Candidatus Ornithomonoglobus merdipullorum</name>
    <dbReference type="NCBI Taxonomy" id="2840895"/>
    <lineage>
        <taxon>Bacteria</taxon>
        <taxon>Bacillati</taxon>
        <taxon>Bacillota</taxon>
        <taxon>Clostridia</taxon>
        <taxon>Candidatus Ornithomonoglobus</taxon>
    </lineage>
</organism>
<dbReference type="GO" id="GO:0017136">
    <property type="term" value="F:histone deacetylase activity, NAD-dependent"/>
    <property type="evidence" value="ECO:0007669"/>
    <property type="project" value="TreeGrafter"/>
</dbReference>
<dbReference type="GO" id="GO:0046872">
    <property type="term" value="F:metal ion binding"/>
    <property type="evidence" value="ECO:0007669"/>
    <property type="project" value="UniProtKB-KW"/>
</dbReference>
<dbReference type="Gene3D" id="3.30.1600.10">
    <property type="entry name" value="SIR2/SIRT2 'Small Domain"/>
    <property type="match status" value="1"/>
</dbReference>
<evidence type="ECO:0000313" key="6">
    <source>
        <dbReference type="EMBL" id="HIU58254.1"/>
    </source>
</evidence>
<proteinExistence type="predicted"/>
<evidence type="ECO:0000256" key="4">
    <source>
        <dbReference type="PROSITE-ProRule" id="PRU00236"/>
    </source>
</evidence>
<reference evidence="6" key="2">
    <citation type="journal article" date="2021" name="PeerJ">
        <title>Extensive microbial diversity within the chicken gut microbiome revealed by metagenomics and culture.</title>
        <authorList>
            <person name="Gilroy R."/>
            <person name="Ravi A."/>
            <person name="Getino M."/>
            <person name="Pursley I."/>
            <person name="Horton D.L."/>
            <person name="Alikhan N.F."/>
            <person name="Baker D."/>
            <person name="Gharbi K."/>
            <person name="Hall N."/>
            <person name="Watson M."/>
            <person name="Adriaenssens E.M."/>
            <person name="Foster-Nyarko E."/>
            <person name="Jarju S."/>
            <person name="Secka A."/>
            <person name="Antonio M."/>
            <person name="Oren A."/>
            <person name="Chaudhuri R.R."/>
            <person name="La Ragione R."/>
            <person name="Hildebrand F."/>
            <person name="Pallen M.J."/>
        </authorList>
    </citation>
    <scope>NUCLEOTIDE SEQUENCE</scope>
    <source>
        <strain evidence="6">USAMLcec3-3695</strain>
    </source>
</reference>
<dbReference type="Proteomes" id="UP000824109">
    <property type="component" value="Unassembled WGS sequence"/>
</dbReference>
<dbReference type="AlphaFoldDB" id="A0A9D1MDI7"/>
<comment type="caution">
    <text evidence="6">The sequence shown here is derived from an EMBL/GenBank/DDBJ whole genome shotgun (WGS) entry which is preliminary data.</text>
</comment>
<dbReference type="CDD" id="cd01407">
    <property type="entry name" value="SIR2-fam"/>
    <property type="match status" value="1"/>
</dbReference>
<feature type="binding site" evidence="4">
    <location>
        <position position="123"/>
    </location>
    <ligand>
        <name>Zn(2+)</name>
        <dbReference type="ChEBI" id="CHEBI:29105"/>
    </ligand>
</feature>
<protein>
    <recommendedName>
        <fullName evidence="1">protein acetyllysine N-acetyltransferase</fullName>
        <ecNumber evidence="1">2.3.1.286</ecNumber>
    </recommendedName>
</protein>
<dbReference type="InterPro" id="IPR003000">
    <property type="entry name" value="Sirtuin"/>
</dbReference>
<evidence type="ECO:0000256" key="2">
    <source>
        <dbReference type="ARBA" id="ARBA00022679"/>
    </source>
</evidence>
<dbReference type="InterPro" id="IPR050134">
    <property type="entry name" value="NAD-dep_sirtuin_deacylases"/>
</dbReference>
<dbReference type="NCBIfam" id="NF001752">
    <property type="entry name" value="PRK00481.1-1"/>
    <property type="match status" value="1"/>
</dbReference>
<evidence type="ECO:0000256" key="1">
    <source>
        <dbReference type="ARBA" id="ARBA00012928"/>
    </source>
</evidence>
<feature type="active site" description="Proton acceptor" evidence="4">
    <location>
        <position position="112"/>
    </location>
</feature>
<dbReference type="InterPro" id="IPR026590">
    <property type="entry name" value="Ssirtuin_cat_dom"/>
</dbReference>